<dbReference type="EMBL" id="VCAU01000024">
    <property type="protein sequence ID" value="KAF9890761.1"/>
    <property type="molecule type" value="Genomic_DNA"/>
</dbReference>
<dbReference type="Proteomes" id="UP001194746">
    <property type="component" value="Unassembled WGS sequence"/>
</dbReference>
<feature type="transmembrane region" description="Helical" evidence="7">
    <location>
        <begin position="170"/>
        <end position="190"/>
    </location>
</feature>
<keyword evidence="8" id="KW-0732">Signal</keyword>
<keyword evidence="4" id="KW-0249">Electron transport</keyword>
<feature type="signal peptide" evidence="8">
    <location>
        <begin position="1"/>
        <end position="22"/>
    </location>
</feature>
<feature type="transmembrane region" description="Helical" evidence="7">
    <location>
        <begin position="32"/>
        <end position="57"/>
    </location>
</feature>
<accession>A0AAD4CQD9</accession>
<evidence type="ECO:0000259" key="9">
    <source>
        <dbReference type="PROSITE" id="PS50939"/>
    </source>
</evidence>
<dbReference type="AlphaFoldDB" id="A0AAD4CQD9"/>
<reference evidence="10" key="1">
    <citation type="journal article" date="2019" name="Beilstein J. Org. Chem.">
        <title>Nanangenines: drimane sesquiterpenoids as the dominant metabolite cohort of a novel Australian fungus, Aspergillus nanangensis.</title>
        <authorList>
            <person name="Lacey H.J."/>
            <person name="Gilchrist C.L.M."/>
            <person name="Crombie A."/>
            <person name="Kalaitzis J.A."/>
            <person name="Vuong D."/>
            <person name="Rutledge P.J."/>
            <person name="Turner P."/>
            <person name="Pitt J.I."/>
            <person name="Lacey E."/>
            <person name="Chooi Y.H."/>
            <person name="Piggott A.M."/>
        </authorList>
    </citation>
    <scope>NUCLEOTIDE SEQUENCE</scope>
    <source>
        <strain evidence="10">MST-FP2251</strain>
    </source>
</reference>
<dbReference type="PANTHER" id="PTHR47797:SF1">
    <property type="entry name" value="CYTOCHROME B561 DOMAIN-CONTAINING PROTEIN-RELATED"/>
    <property type="match status" value="1"/>
</dbReference>
<dbReference type="CDD" id="cd08760">
    <property type="entry name" value="Cyt_b561_FRRS1_like"/>
    <property type="match status" value="1"/>
</dbReference>
<evidence type="ECO:0000256" key="6">
    <source>
        <dbReference type="ARBA" id="ARBA00023136"/>
    </source>
</evidence>
<proteinExistence type="predicted"/>
<dbReference type="InterPro" id="IPR006593">
    <property type="entry name" value="Cyt_b561/ferric_Rdtase_TM"/>
</dbReference>
<sequence>MSLSRYSSRWWIFFSMVSLCKAEIIYQDLPLVPTFALAHGVLMGLAFAIIFPLGAILLRVPHSKLSIKIHIICQVLGVALMIAGLATGVRVGRIIDRLHNNAHTIVGTVVVVFLLAQPLVGVYHHRRFRATQTQSVWTFVHVWLGRIMLVLGIVNGGMGLRLAANTTAGNIAYGVLAGAFGVVYVGVAAWKGGLKLGRKEKKSPSHEEIEI</sequence>
<name>A0AAD4CQD9_ASPNN</name>
<evidence type="ECO:0000313" key="10">
    <source>
        <dbReference type="EMBL" id="KAF9890761.1"/>
    </source>
</evidence>
<evidence type="ECO:0000256" key="2">
    <source>
        <dbReference type="ARBA" id="ARBA00022448"/>
    </source>
</evidence>
<reference evidence="10" key="2">
    <citation type="submission" date="2020-02" db="EMBL/GenBank/DDBJ databases">
        <authorList>
            <person name="Gilchrist C.L.M."/>
            <person name="Chooi Y.-H."/>
        </authorList>
    </citation>
    <scope>NUCLEOTIDE SEQUENCE</scope>
    <source>
        <strain evidence="10">MST-FP2251</strain>
    </source>
</reference>
<evidence type="ECO:0000256" key="4">
    <source>
        <dbReference type="ARBA" id="ARBA00022982"/>
    </source>
</evidence>
<keyword evidence="6 7" id="KW-0472">Membrane</keyword>
<keyword evidence="11" id="KW-1185">Reference proteome</keyword>
<evidence type="ECO:0000256" key="8">
    <source>
        <dbReference type="SAM" id="SignalP"/>
    </source>
</evidence>
<gene>
    <name evidence="10" type="ORF">FE257_005630</name>
</gene>
<dbReference type="GO" id="GO:0016020">
    <property type="term" value="C:membrane"/>
    <property type="evidence" value="ECO:0007669"/>
    <property type="project" value="UniProtKB-SubCell"/>
</dbReference>
<keyword evidence="3 7" id="KW-0812">Transmembrane</keyword>
<feature type="chain" id="PRO_5042088568" description="Cytochrome b561 domain-containing protein" evidence="8">
    <location>
        <begin position="23"/>
        <end position="211"/>
    </location>
</feature>
<feature type="transmembrane region" description="Helical" evidence="7">
    <location>
        <begin position="101"/>
        <end position="124"/>
    </location>
</feature>
<evidence type="ECO:0000313" key="11">
    <source>
        <dbReference type="Proteomes" id="UP001194746"/>
    </source>
</evidence>
<keyword evidence="5 7" id="KW-1133">Transmembrane helix</keyword>
<dbReference type="SMART" id="SM00665">
    <property type="entry name" value="B561"/>
    <property type="match status" value="1"/>
</dbReference>
<evidence type="ECO:0000256" key="7">
    <source>
        <dbReference type="SAM" id="Phobius"/>
    </source>
</evidence>
<evidence type="ECO:0000256" key="1">
    <source>
        <dbReference type="ARBA" id="ARBA00004370"/>
    </source>
</evidence>
<organism evidence="10 11">
    <name type="scientific">Aspergillus nanangensis</name>
    <dbReference type="NCBI Taxonomy" id="2582783"/>
    <lineage>
        <taxon>Eukaryota</taxon>
        <taxon>Fungi</taxon>
        <taxon>Dikarya</taxon>
        <taxon>Ascomycota</taxon>
        <taxon>Pezizomycotina</taxon>
        <taxon>Eurotiomycetes</taxon>
        <taxon>Eurotiomycetidae</taxon>
        <taxon>Eurotiales</taxon>
        <taxon>Aspergillaceae</taxon>
        <taxon>Aspergillus</taxon>
        <taxon>Aspergillus subgen. Circumdati</taxon>
    </lineage>
</organism>
<protein>
    <recommendedName>
        <fullName evidence="9">Cytochrome b561 domain-containing protein</fullName>
    </recommendedName>
</protein>
<evidence type="ECO:0000256" key="5">
    <source>
        <dbReference type="ARBA" id="ARBA00022989"/>
    </source>
</evidence>
<dbReference type="PROSITE" id="PS50939">
    <property type="entry name" value="CYTOCHROME_B561"/>
    <property type="match status" value="1"/>
</dbReference>
<feature type="transmembrane region" description="Helical" evidence="7">
    <location>
        <begin position="136"/>
        <end position="158"/>
    </location>
</feature>
<evidence type="ECO:0000256" key="3">
    <source>
        <dbReference type="ARBA" id="ARBA00022692"/>
    </source>
</evidence>
<dbReference type="Pfam" id="PF10348">
    <property type="entry name" value="DUF2427"/>
    <property type="match status" value="1"/>
</dbReference>
<keyword evidence="2" id="KW-0813">Transport</keyword>
<dbReference type="Gene3D" id="1.20.120.1770">
    <property type="match status" value="1"/>
</dbReference>
<dbReference type="PANTHER" id="PTHR47797">
    <property type="entry name" value="DEHYDROGENASE, PUTATIVE (AFU_ORTHOLOGUE AFUA_8G05805)-RELATED"/>
    <property type="match status" value="1"/>
</dbReference>
<feature type="transmembrane region" description="Helical" evidence="7">
    <location>
        <begin position="69"/>
        <end position="89"/>
    </location>
</feature>
<comment type="caution">
    <text evidence="10">The sequence shown here is derived from an EMBL/GenBank/DDBJ whole genome shotgun (WGS) entry which is preliminary data.</text>
</comment>
<dbReference type="InterPro" id="IPR018825">
    <property type="entry name" value="DUF2427"/>
</dbReference>
<comment type="subcellular location">
    <subcellularLocation>
        <location evidence="1">Membrane</location>
    </subcellularLocation>
</comment>
<feature type="domain" description="Cytochrome b561" evidence="9">
    <location>
        <begin position="1"/>
        <end position="196"/>
    </location>
</feature>